<reference evidence="1 2" key="1">
    <citation type="submission" date="2013-03" db="EMBL/GenBank/DDBJ databases">
        <title>The Genome Sequence of Exophiala aquamarina CBS 119918.</title>
        <authorList>
            <consortium name="The Broad Institute Genomics Platform"/>
            <person name="Cuomo C."/>
            <person name="de Hoog S."/>
            <person name="Gorbushina A."/>
            <person name="Walker B."/>
            <person name="Young S.K."/>
            <person name="Zeng Q."/>
            <person name="Gargeya S."/>
            <person name="Fitzgerald M."/>
            <person name="Haas B."/>
            <person name="Abouelleil A."/>
            <person name="Allen A.W."/>
            <person name="Alvarado L."/>
            <person name="Arachchi H.M."/>
            <person name="Berlin A.M."/>
            <person name="Chapman S.B."/>
            <person name="Gainer-Dewar J."/>
            <person name="Goldberg J."/>
            <person name="Griggs A."/>
            <person name="Gujja S."/>
            <person name="Hansen M."/>
            <person name="Howarth C."/>
            <person name="Imamovic A."/>
            <person name="Ireland A."/>
            <person name="Larimer J."/>
            <person name="McCowan C."/>
            <person name="Murphy C."/>
            <person name="Pearson M."/>
            <person name="Poon T.W."/>
            <person name="Priest M."/>
            <person name="Roberts A."/>
            <person name="Saif S."/>
            <person name="Shea T."/>
            <person name="Sisk P."/>
            <person name="Sykes S."/>
            <person name="Wortman J."/>
            <person name="Nusbaum C."/>
            <person name="Birren B."/>
        </authorList>
    </citation>
    <scope>NUCLEOTIDE SEQUENCE [LARGE SCALE GENOMIC DNA]</scope>
    <source>
        <strain evidence="1 2">CBS 119918</strain>
    </source>
</reference>
<dbReference type="STRING" id="1182545.A0A072PYV8"/>
<dbReference type="OrthoDB" id="2245989at2759"/>
<comment type="caution">
    <text evidence="1">The sequence shown here is derived from an EMBL/GenBank/DDBJ whole genome shotgun (WGS) entry which is preliminary data.</text>
</comment>
<proteinExistence type="predicted"/>
<dbReference type="VEuPathDB" id="FungiDB:A1O9_02332"/>
<protein>
    <recommendedName>
        <fullName evidence="3">BZIP domain-containing protein</fullName>
    </recommendedName>
</protein>
<dbReference type="HOGENOM" id="CLU_033726_0_0_1"/>
<dbReference type="Pfam" id="PF11905">
    <property type="entry name" value="DUF3425"/>
    <property type="match status" value="1"/>
</dbReference>
<dbReference type="Proteomes" id="UP000027920">
    <property type="component" value="Unassembled WGS sequence"/>
</dbReference>
<dbReference type="RefSeq" id="XP_013263360.1">
    <property type="nucleotide sequence ID" value="XM_013407906.1"/>
</dbReference>
<accession>A0A072PYV8</accession>
<evidence type="ECO:0000313" key="2">
    <source>
        <dbReference type="Proteomes" id="UP000027920"/>
    </source>
</evidence>
<dbReference type="CDD" id="cd14688">
    <property type="entry name" value="bZIP_YAP"/>
    <property type="match status" value="1"/>
</dbReference>
<dbReference type="AlphaFoldDB" id="A0A072PYV8"/>
<evidence type="ECO:0008006" key="3">
    <source>
        <dbReference type="Google" id="ProtNLM"/>
    </source>
</evidence>
<evidence type="ECO:0000313" key="1">
    <source>
        <dbReference type="EMBL" id="KEF60770.1"/>
    </source>
</evidence>
<dbReference type="GeneID" id="25277276"/>
<dbReference type="EMBL" id="AMGV01000002">
    <property type="protein sequence ID" value="KEF60770.1"/>
    <property type="molecule type" value="Genomic_DNA"/>
</dbReference>
<name>A0A072PYV8_9EURO</name>
<keyword evidence="2" id="KW-1185">Reference proteome</keyword>
<dbReference type="PANTHER" id="PTHR38116">
    <property type="entry name" value="CHROMOSOME 7, WHOLE GENOME SHOTGUN SEQUENCE"/>
    <property type="match status" value="1"/>
</dbReference>
<dbReference type="InterPro" id="IPR021833">
    <property type="entry name" value="DUF3425"/>
</dbReference>
<gene>
    <name evidence="1" type="ORF">A1O9_02332</name>
</gene>
<sequence>MPQQPALLGSIDDWTGVTKASDRRKIQNRLNQRLYRKRKRVGVQQSPASTSQATALRAPSLWQIFYSAVEFQRADRAALRIVAEKTPFGAGETERAISEFEKWAQSRSIGSPGTDNLLVLVKFNIFRALVSNCNDLGIPIHDTLVDESVSPFPNPEHPPIDQLRTPAALWPTDLQKQLEHHPWIDLLPIPMMRDNLLQAPEGYDEEALCTDLIGHPNNASTRIGMAIWGEPWDPAGWEVTEGFLQHWGWTIMGCDQLADATNYWRQRRGEQPLNFEGIHTNWTAITAVAPNSARSLHLWS</sequence>
<organism evidence="1 2">
    <name type="scientific">Exophiala aquamarina CBS 119918</name>
    <dbReference type="NCBI Taxonomy" id="1182545"/>
    <lineage>
        <taxon>Eukaryota</taxon>
        <taxon>Fungi</taxon>
        <taxon>Dikarya</taxon>
        <taxon>Ascomycota</taxon>
        <taxon>Pezizomycotina</taxon>
        <taxon>Eurotiomycetes</taxon>
        <taxon>Chaetothyriomycetidae</taxon>
        <taxon>Chaetothyriales</taxon>
        <taxon>Herpotrichiellaceae</taxon>
        <taxon>Exophiala</taxon>
    </lineage>
</organism>
<dbReference type="PANTHER" id="PTHR38116:SF1">
    <property type="entry name" value="BZIP DOMAIN-CONTAINING PROTEIN"/>
    <property type="match status" value="1"/>
</dbReference>